<evidence type="ECO:0000256" key="1">
    <source>
        <dbReference type="ARBA" id="ARBA00048819"/>
    </source>
</evidence>
<dbReference type="Pfam" id="PF04107">
    <property type="entry name" value="GCS2"/>
    <property type="match status" value="1"/>
</dbReference>
<proteinExistence type="predicted"/>
<dbReference type="PANTHER" id="PTHR36510:SF3">
    <property type="entry name" value="CONSERVED PROTEIN"/>
    <property type="match status" value="1"/>
</dbReference>
<dbReference type="PIRSF" id="PIRSF012666">
    <property type="entry name" value="UCP012666"/>
    <property type="match status" value="1"/>
</dbReference>
<dbReference type="PANTHER" id="PTHR36510">
    <property type="entry name" value="GLUTAMATE--CYSTEINE LIGASE 2-RELATED"/>
    <property type="match status" value="1"/>
</dbReference>
<dbReference type="InterPro" id="IPR050141">
    <property type="entry name" value="GCL_type2/YbdK_subfam"/>
</dbReference>
<dbReference type="InterPro" id="IPR014746">
    <property type="entry name" value="Gln_synth/guanido_kin_cat_dom"/>
</dbReference>
<dbReference type="Gene3D" id="3.30.590.20">
    <property type="match status" value="1"/>
</dbReference>
<name>A0ABY8H855_9MICC</name>
<accession>A0ABY8H855</accession>
<dbReference type="Proteomes" id="UP001219037">
    <property type="component" value="Chromosome"/>
</dbReference>
<comment type="catalytic activity">
    <reaction evidence="1">
        <text>L-cysteine + L-glutamate + ATP = gamma-L-glutamyl-L-cysteine + ADP + phosphate + H(+)</text>
        <dbReference type="Rhea" id="RHEA:13285"/>
        <dbReference type="ChEBI" id="CHEBI:15378"/>
        <dbReference type="ChEBI" id="CHEBI:29985"/>
        <dbReference type="ChEBI" id="CHEBI:30616"/>
        <dbReference type="ChEBI" id="CHEBI:35235"/>
        <dbReference type="ChEBI" id="CHEBI:43474"/>
        <dbReference type="ChEBI" id="CHEBI:58173"/>
        <dbReference type="ChEBI" id="CHEBI:456216"/>
        <dbReference type="EC" id="6.3.2.2"/>
    </reaction>
</comment>
<dbReference type="InterPro" id="IPR006336">
    <property type="entry name" value="GCS2"/>
</dbReference>
<dbReference type="SUPFAM" id="SSF55931">
    <property type="entry name" value="Glutamine synthetase/guanido kinase"/>
    <property type="match status" value="1"/>
</dbReference>
<protein>
    <submittedName>
        <fullName evidence="2">Glutamate-cysteine ligase family protein</fullName>
    </submittedName>
</protein>
<dbReference type="GO" id="GO:0016874">
    <property type="term" value="F:ligase activity"/>
    <property type="evidence" value="ECO:0007669"/>
    <property type="project" value="UniProtKB-KW"/>
</dbReference>
<evidence type="ECO:0000313" key="3">
    <source>
        <dbReference type="Proteomes" id="UP001219037"/>
    </source>
</evidence>
<keyword evidence="2" id="KW-0436">Ligase</keyword>
<evidence type="ECO:0000313" key="2">
    <source>
        <dbReference type="EMBL" id="WFP17325.1"/>
    </source>
</evidence>
<sequence length="492" mass="54350">MGAEVEAQTYSRSARSRYRELLADSAEQLRAYLAQDGFSERGMIGLELELNLVDEANRPAMVNADVLQTLGEHGFDPELGRFTIELNHPTVEIAGTGLRELEDSLREKLLVAHEHAARHGAFVVPVGILPSVLGDDIVGDAWISPGNRFAALNDAILTARGEDILIDIHGADEHLSYYAQDIAAEATCTSMQIHLEVTRERFGAVWNAAQCIAGAQIALAANSPLFLGSRLWHETRIPVFQQAIDDRAPEYARQGVRPRVWFGERWISGIEELFAENVDYFPALLPEQSEGATTTGRGAPLLPELNLHNGTVYRWNRPIYDPGNDQREAHLRVENRLLPAGPTVLDMTANTAFFFGAVRYLVDSEENPWERMSFRAAADGFYRCARQGLEASVYWPGFGDVPVAELLDRHLLPAAEQGLSSLGVDQHCIDRYLGVLTGRTRNGQNGATWMTRTLARLEEGGLARPDALGQLVGLYREHAVSSAAVHTWPLPQ</sequence>
<dbReference type="InterPro" id="IPR016602">
    <property type="entry name" value="UCP012666"/>
</dbReference>
<reference evidence="2 3" key="1">
    <citation type="submission" date="2023-04" db="EMBL/GenBank/DDBJ databases">
        <title>Funneling lignin-derived compounds into biodiesel using alkali-halophilic Citricoccus sp. P2.</title>
        <authorList>
            <person name="Luo C.-B."/>
        </authorList>
    </citation>
    <scope>NUCLEOTIDE SEQUENCE [LARGE SCALE GENOMIC DNA]</scope>
    <source>
        <strain evidence="2 3">P2</strain>
    </source>
</reference>
<gene>
    <name evidence="2" type="ORF">P8192_04220</name>
</gene>
<organism evidence="2 3">
    <name type="scientific">Citricoccus muralis</name>
    <dbReference type="NCBI Taxonomy" id="169134"/>
    <lineage>
        <taxon>Bacteria</taxon>
        <taxon>Bacillati</taxon>
        <taxon>Actinomycetota</taxon>
        <taxon>Actinomycetes</taxon>
        <taxon>Micrococcales</taxon>
        <taxon>Micrococcaceae</taxon>
        <taxon>Citricoccus</taxon>
    </lineage>
</organism>
<dbReference type="RefSeq" id="WP_278158734.1">
    <property type="nucleotide sequence ID" value="NZ_CP121252.1"/>
</dbReference>
<keyword evidence="3" id="KW-1185">Reference proteome</keyword>
<dbReference type="EMBL" id="CP121252">
    <property type="protein sequence ID" value="WFP17325.1"/>
    <property type="molecule type" value="Genomic_DNA"/>
</dbReference>